<comment type="similarity">
    <text evidence="6 7">Belongs to the APS kinase family.</text>
</comment>
<dbReference type="InterPro" id="IPR050512">
    <property type="entry name" value="Sulf_AdTrans/APS_kinase"/>
</dbReference>
<organism evidence="9 10">
    <name type="scientific">Paraburkholderia ginsengisoli</name>
    <dbReference type="NCBI Taxonomy" id="311231"/>
    <lineage>
        <taxon>Bacteria</taxon>
        <taxon>Pseudomonadati</taxon>
        <taxon>Pseudomonadota</taxon>
        <taxon>Betaproteobacteria</taxon>
        <taxon>Burkholderiales</taxon>
        <taxon>Burkholderiaceae</taxon>
        <taxon>Paraburkholderia</taxon>
    </lineage>
</organism>
<dbReference type="PANTHER" id="PTHR42700:SF3">
    <property type="entry name" value="BIFUNCTIONAL SAT_APS KINASE-RELATED"/>
    <property type="match status" value="1"/>
</dbReference>
<keyword evidence="6 7" id="KW-0418">Kinase</keyword>
<dbReference type="GO" id="GO:0070814">
    <property type="term" value="P:hydrogen sulfide biosynthetic process"/>
    <property type="evidence" value="ECO:0007669"/>
    <property type="project" value="UniProtKB-UniRule"/>
</dbReference>
<evidence type="ECO:0000256" key="1">
    <source>
        <dbReference type="ARBA" id="ARBA00001823"/>
    </source>
</evidence>
<dbReference type="NCBIfam" id="NF003013">
    <property type="entry name" value="PRK03846.1"/>
    <property type="match status" value="1"/>
</dbReference>
<keyword evidence="10" id="KW-1185">Reference proteome</keyword>
<comment type="function">
    <text evidence="6 7">Catalyzes the synthesis of activated sulfate.</text>
</comment>
<comment type="pathway">
    <text evidence="6 7">Sulfur metabolism; hydrogen sulfide biosynthesis; sulfite from sulfate: step 2/3.</text>
</comment>
<sequence length="208" mass="22890">MEQPPTFLQRSNGAVNTQDRVRIFRQRPVTIWLTGLSGAGKSTIAFELEAQLVGLGHACYVLDGDNVRHGLACDLGFDRKDRRENIRRVAHVAQLMNDAGLIVITALISPMSEDRTMARDIIGRDKFVETYLSAPLDICARRDPKGLYAKARNGEISSFTGVSAPYEAPVDPELHIDTATLTSRESVAQIFAHLRKNSLTTARQEAGA</sequence>
<dbReference type="InterPro" id="IPR059117">
    <property type="entry name" value="APS_kinase_dom"/>
</dbReference>
<dbReference type="GO" id="GO:0019379">
    <property type="term" value="P:sulfate assimilation, phosphoadenylyl sulfate reduction by phosphoadenylyl-sulfate reductase (thioredoxin)"/>
    <property type="evidence" value="ECO:0007669"/>
    <property type="project" value="TreeGrafter"/>
</dbReference>
<dbReference type="EC" id="2.7.1.25" evidence="2 6"/>
<proteinExistence type="inferred from homology"/>
<dbReference type="KEGG" id="pgis:I6I06_08590"/>
<evidence type="ECO:0000256" key="6">
    <source>
        <dbReference type="HAMAP-Rule" id="MF_00065"/>
    </source>
</evidence>
<dbReference type="SUPFAM" id="SSF52540">
    <property type="entry name" value="P-loop containing nucleoside triphosphate hydrolases"/>
    <property type="match status" value="1"/>
</dbReference>
<protein>
    <recommendedName>
        <fullName evidence="2 6">Adenylyl-sulfate kinase</fullName>
        <ecNumber evidence="2 6">2.7.1.25</ecNumber>
    </recommendedName>
    <alternativeName>
        <fullName evidence="6">APS kinase</fullName>
    </alternativeName>
    <alternativeName>
        <fullName evidence="6">ATP adenosine-5'-phosphosulfate 3'-phosphotransferase</fullName>
    </alternativeName>
    <alternativeName>
        <fullName evidence="6">Adenosine-5'-phosphosulfate kinase</fullName>
    </alternativeName>
</protein>
<dbReference type="Pfam" id="PF01583">
    <property type="entry name" value="APS_kinase"/>
    <property type="match status" value="1"/>
</dbReference>
<dbReference type="CDD" id="cd02027">
    <property type="entry name" value="APSK"/>
    <property type="match status" value="1"/>
</dbReference>
<evidence type="ECO:0000259" key="8">
    <source>
        <dbReference type="Pfam" id="PF01583"/>
    </source>
</evidence>
<evidence type="ECO:0000256" key="4">
    <source>
        <dbReference type="ARBA" id="ARBA00022741"/>
    </source>
</evidence>
<dbReference type="GO" id="GO:0004781">
    <property type="term" value="F:sulfate adenylyltransferase (ATP) activity"/>
    <property type="evidence" value="ECO:0007669"/>
    <property type="project" value="TreeGrafter"/>
</dbReference>
<dbReference type="HAMAP" id="MF_00065">
    <property type="entry name" value="Adenylyl_sulf_kinase"/>
    <property type="match status" value="1"/>
</dbReference>
<feature type="binding site" evidence="6">
    <location>
        <begin position="35"/>
        <end position="42"/>
    </location>
    <ligand>
        <name>ATP</name>
        <dbReference type="ChEBI" id="CHEBI:30616"/>
    </ligand>
</feature>
<dbReference type="NCBIfam" id="TIGR00455">
    <property type="entry name" value="apsK"/>
    <property type="match status" value="1"/>
</dbReference>
<dbReference type="InterPro" id="IPR027417">
    <property type="entry name" value="P-loop_NTPase"/>
</dbReference>
<dbReference type="Gene3D" id="3.40.50.300">
    <property type="entry name" value="P-loop containing nucleotide triphosphate hydrolases"/>
    <property type="match status" value="1"/>
</dbReference>
<keyword evidence="4 6" id="KW-0547">Nucleotide-binding</keyword>
<dbReference type="PANTHER" id="PTHR42700">
    <property type="entry name" value="SULFATE ADENYLYLTRANSFERASE"/>
    <property type="match status" value="1"/>
</dbReference>
<feature type="active site" description="Phosphoserine intermediate" evidence="6">
    <location>
        <position position="109"/>
    </location>
</feature>
<name>A0A7T4T7G7_9BURK</name>
<dbReference type="GO" id="GO:0005737">
    <property type="term" value="C:cytoplasm"/>
    <property type="evidence" value="ECO:0007669"/>
    <property type="project" value="TreeGrafter"/>
</dbReference>
<evidence type="ECO:0000256" key="7">
    <source>
        <dbReference type="RuleBase" id="RU004347"/>
    </source>
</evidence>
<dbReference type="GO" id="GO:0005524">
    <property type="term" value="F:ATP binding"/>
    <property type="evidence" value="ECO:0007669"/>
    <property type="project" value="UniProtKB-UniRule"/>
</dbReference>
<feature type="domain" description="APS kinase" evidence="8">
    <location>
        <begin position="27"/>
        <end position="177"/>
    </location>
</feature>
<dbReference type="AlphaFoldDB" id="A0A7T4T7G7"/>
<dbReference type="InterPro" id="IPR002891">
    <property type="entry name" value="APS"/>
</dbReference>
<comment type="catalytic activity">
    <reaction evidence="1 6 7">
        <text>adenosine 5'-phosphosulfate + ATP = 3'-phosphoadenylyl sulfate + ADP + H(+)</text>
        <dbReference type="Rhea" id="RHEA:24152"/>
        <dbReference type="ChEBI" id="CHEBI:15378"/>
        <dbReference type="ChEBI" id="CHEBI:30616"/>
        <dbReference type="ChEBI" id="CHEBI:58243"/>
        <dbReference type="ChEBI" id="CHEBI:58339"/>
        <dbReference type="ChEBI" id="CHEBI:456216"/>
        <dbReference type="EC" id="2.7.1.25"/>
    </reaction>
</comment>
<reference evidence="9 10" key="1">
    <citation type="submission" date="2020-12" db="EMBL/GenBank/DDBJ databases">
        <title>FDA dAtabase for Regulatory Grade micrObial Sequences (FDA-ARGOS): Supporting development and validation of Infectious Disease Dx tests.</title>
        <authorList>
            <person name="Nelson B."/>
            <person name="Plummer A."/>
            <person name="Tallon L."/>
            <person name="Sadzewicz L."/>
            <person name="Zhao X."/>
            <person name="Boylan J."/>
            <person name="Ott S."/>
            <person name="Bowen H."/>
            <person name="Vavikolanu K."/>
            <person name="Mehta A."/>
            <person name="Aluvathingal J."/>
            <person name="Nadendla S."/>
            <person name="Myers T."/>
            <person name="Yan Y."/>
            <person name="Sichtig H."/>
        </authorList>
    </citation>
    <scope>NUCLEOTIDE SEQUENCE [LARGE SCALE GENOMIC DNA]</scope>
    <source>
        <strain evidence="9 10">FDAARGOS_1049</strain>
    </source>
</reference>
<dbReference type="GO" id="GO:0004020">
    <property type="term" value="F:adenylylsulfate kinase activity"/>
    <property type="evidence" value="ECO:0007669"/>
    <property type="project" value="UniProtKB-UniRule"/>
</dbReference>
<dbReference type="EMBL" id="CP066075">
    <property type="protein sequence ID" value="QQC62403.1"/>
    <property type="molecule type" value="Genomic_DNA"/>
</dbReference>
<keyword evidence="6" id="KW-0597">Phosphoprotein</keyword>
<dbReference type="UniPathway" id="UPA00140">
    <property type="reaction ID" value="UER00205"/>
</dbReference>
<evidence type="ECO:0000256" key="3">
    <source>
        <dbReference type="ARBA" id="ARBA00022679"/>
    </source>
</evidence>
<dbReference type="Proteomes" id="UP000595610">
    <property type="component" value="Chromosome 1"/>
</dbReference>
<dbReference type="GO" id="GO:0010134">
    <property type="term" value="P:sulfate assimilation via adenylyl sulfate reduction"/>
    <property type="evidence" value="ECO:0007669"/>
    <property type="project" value="TreeGrafter"/>
</dbReference>
<accession>A0A7T4T7G7</accession>
<keyword evidence="3 6" id="KW-0808">Transferase</keyword>
<evidence type="ECO:0000256" key="2">
    <source>
        <dbReference type="ARBA" id="ARBA00012121"/>
    </source>
</evidence>
<evidence type="ECO:0000313" key="10">
    <source>
        <dbReference type="Proteomes" id="UP000595610"/>
    </source>
</evidence>
<dbReference type="RefSeq" id="WP_042327856.1">
    <property type="nucleotide sequence ID" value="NZ_CP066075.1"/>
</dbReference>
<evidence type="ECO:0000313" key="9">
    <source>
        <dbReference type="EMBL" id="QQC62403.1"/>
    </source>
</evidence>
<keyword evidence="5 6" id="KW-0067">ATP-binding</keyword>
<gene>
    <name evidence="6 9" type="primary">cysC</name>
    <name evidence="9" type="ORF">I6I06_08590</name>
</gene>
<evidence type="ECO:0000256" key="5">
    <source>
        <dbReference type="ARBA" id="ARBA00022840"/>
    </source>
</evidence>